<dbReference type="SUPFAM" id="SSF101941">
    <property type="entry name" value="NAC domain"/>
    <property type="match status" value="1"/>
</dbReference>
<evidence type="ECO:0000313" key="6">
    <source>
        <dbReference type="EMBL" id="KAL2556927.1"/>
    </source>
</evidence>
<dbReference type="Gene3D" id="2.170.150.80">
    <property type="entry name" value="NAC domain"/>
    <property type="match status" value="1"/>
</dbReference>
<name>A0ABD1X4M1_9LAMI</name>
<protein>
    <submittedName>
        <fullName evidence="6">NAC domain containing protein 74</fullName>
    </submittedName>
</protein>
<evidence type="ECO:0000256" key="2">
    <source>
        <dbReference type="ARBA" id="ARBA00023125"/>
    </source>
</evidence>
<dbReference type="InterPro" id="IPR036093">
    <property type="entry name" value="NAC_dom_sf"/>
</dbReference>
<keyword evidence="2" id="KW-0238">DNA-binding</keyword>
<evidence type="ECO:0000256" key="4">
    <source>
        <dbReference type="ARBA" id="ARBA00023242"/>
    </source>
</evidence>
<proteinExistence type="predicted"/>
<evidence type="ECO:0000256" key="3">
    <source>
        <dbReference type="ARBA" id="ARBA00023163"/>
    </source>
</evidence>
<organism evidence="6 7">
    <name type="scientific">Forsythia ovata</name>
    <dbReference type="NCBI Taxonomy" id="205694"/>
    <lineage>
        <taxon>Eukaryota</taxon>
        <taxon>Viridiplantae</taxon>
        <taxon>Streptophyta</taxon>
        <taxon>Embryophyta</taxon>
        <taxon>Tracheophyta</taxon>
        <taxon>Spermatophyta</taxon>
        <taxon>Magnoliopsida</taxon>
        <taxon>eudicotyledons</taxon>
        <taxon>Gunneridae</taxon>
        <taxon>Pentapetalae</taxon>
        <taxon>asterids</taxon>
        <taxon>lamiids</taxon>
        <taxon>Lamiales</taxon>
        <taxon>Oleaceae</taxon>
        <taxon>Forsythieae</taxon>
        <taxon>Forsythia</taxon>
    </lineage>
</organism>
<dbReference type="InterPro" id="IPR003441">
    <property type="entry name" value="NAC-dom"/>
</dbReference>
<dbReference type="PANTHER" id="PTHR31744">
    <property type="entry name" value="PROTEIN CUP-SHAPED COTYLEDON 2-RELATED"/>
    <property type="match status" value="1"/>
</dbReference>
<accession>A0ABD1X4M1</accession>
<keyword evidence="4" id="KW-0539">Nucleus</keyword>
<dbReference type="Pfam" id="PF02365">
    <property type="entry name" value="NAM"/>
    <property type="match status" value="1"/>
</dbReference>
<reference evidence="7" key="1">
    <citation type="submission" date="2024-07" db="EMBL/GenBank/DDBJ databases">
        <title>Two chromosome-level genome assemblies of Korean endemic species Abeliophyllum distichum and Forsythia ovata (Oleaceae).</title>
        <authorList>
            <person name="Jang H."/>
        </authorList>
    </citation>
    <scope>NUCLEOTIDE SEQUENCE [LARGE SCALE GENOMIC DNA]</scope>
</reference>
<keyword evidence="1" id="KW-0805">Transcription regulation</keyword>
<dbReference type="AlphaFoldDB" id="A0ABD1X4M1"/>
<evidence type="ECO:0000313" key="7">
    <source>
        <dbReference type="Proteomes" id="UP001604277"/>
    </source>
</evidence>
<dbReference type="PANTHER" id="PTHR31744:SF4">
    <property type="entry name" value="NAC TRANSCRIPTION FACTOR"/>
    <property type="match status" value="1"/>
</dbReference>
<dbReference type="EMBL" id="JBFOLJ010000001">
    <property type="protein sequence ID" value="KAL2556927.1"/>
    <property type="molecule type" value="Genomic_DNA"/>
</dbReference>
<evidence type="ECO:0000256" key="1">
    <source>
        <dbReference type="ARBA" id="ARBA00023015"/>
    </source>
</evidence>
<evidence type="ECO:0000259" key="5">
    <source>
        <dbReference type="PROSITE" id="PS51005"/>
    </source>
</evidence>
<dbReference type="GO" id="GO:0003677">
    <property type="term" value="F:DNA binding"/>
    <property type="evidence" value="ECO:0007669"/>
    <property type="project" value="UniProtKB-KW"/>
</dbReference>
<keyword evidence="7" id="KW-1185">Reference proteome</keyword>
<feature type="domain" description="NAC" evidence="5">
    <location>
        <begin position="1"/>
        <end position="138"/>
    </location>
</feature>
<keyword evidence="3" id="KW-0804">Transcription</keyword>
<dbReference type="PROSITE" id="PS51005">
    <property type="entry name" value="NAC"/>
    <property type="match status" value="1"/>
</dbReference>
<comment type="caution">
    <text evidence="6">The sequence shown here is derived from an EMBL/GenBank/DDBJ whole genome shotgun (WGS) entry which is preliminary data.</text>
</comment>
<sequence>MDYGFNPTDEELVCHYLYKKIVNEEIEDIDLMELDLSLTEPWNLPDEAKRNSTEWYFFNLRNRNAAKIRRNTRTSISGYWKAAGGSQEVLDPTTGVIAGSRRTSFFYVNNAPVMKTKWTMDEFFFTMSVQHCSNIDLS</sequence>
<dbReference type="Proteomes" id="UP001604277">
    <property type="component" value="Unassembled WGS sequence"/>
</dbReference>
<gene>
    <name evidence="6" type="ORF">Fot_01666</name>
</gene>